<dbReference type="Gene3D" id="3.40.50.720">
    <property type="entry name" value="NAD(P)-binding Rossmann-like Domain"/>
    <property type="match status" value="1"/>
</dbReference>
<dbReference type="PANTHER" id="PTHR43180">
    <property type="entry name" value="3-OXOACYL-(ACYL-CARRIER-PROTEIN) REDUCTASE (AFU_ORTHOLOGUE AFUA_6G11210)"/>
    <property type="match status" value="1"/>
</dbReference>
<accession>A0AAD6A0Z5</accession>
<evidence type="ECO:0000256" key="1">
    <source>
        <dbReference type="ARBA" id="ARBA00006484"/>
    </source>
</evidence>
<dbReference type="EMBL" id="JAMRDG010000001">
    <property type="protein sequence ID" value="KAJ3707630.1"/>
    <property type="molecule type" value="Genomic_DNA"/>
</dbReference>
<dbReference type="InterPro" id="IPR002347">
    <property type="entry name" value="SDR_fam"/>
</dbReference>
<dbReference type="PRINTS" id="PR00080">
    <property type="entry name" value="SDRFAMILY"/>
</dbReference>
<sequence length="273" mass="28508">MATTCSDLPTSHQKLQGKVALITGGASGIGECTARLFTLHGANVVIADVQDELGVSVASELGADACYIHCDVTNEDDIRKAVDFAVSKFGKLDIMFNNAGIGGEAVPNIMKTSKQDFDQVLSVNLVGPFLGTKHAARVMIPARSGCIITTASVASVIAGAASYPYTCAKHGVVGLTKNASSELGMYGIRVNCISPAGLATPLSTKYMGLTAEEFEATMEEAANLKGIRLKVDDVANAALYLASEDGRFLSGHNLVLDGGFSVVNPSLDIFEEE</sequence>
<evidence type="ECO:0000256" key="2">
    <source>
        <dbReference type="ARBA" id="ARBA00023002"/>
    </source>
</evidence>
<proteinExistence type="inferred from homology"/>
<comment type="similarity">
    <text evidence="1">Belongs to the short-chain dehydrogenases/reductases (SDR) family.</text>
</comment>
<evidence type="ECO:0000313" key="3">
    <source>
        <dbReference type="EMBL" id="KAJ3707630.1"/>
    </source>
</evidence>
<organism evidence="3 4">
    <name type="scientific">Rhynchospora tenuis</name>
    <dbReference type="NCBI Taxonomy" id="198213"/>
    <lineage>
        <taxon>Eukaryota</taxon>
        <taxon>Viridiplantae</taxon>
        <taxon>Streptophyta</taxon>
        <taxon>Embryophyta</taxon>
        <taxon>Tracheophyta</taxon>
        <taxon>Spermatophyta</taxon>
        <taxon>Magnoliopsida</taxon>
        <taxon>Liliopsida</taxon>
        <taxon>Poales</taxon>
        <taxon>Cyperaceae</taxon>
        <taxon>Cyperoideae</taxon>
        <taxon>Rhynchosporeae</taxon>
        <taxon>Rhynchospora</taxon>
    </lineage>
</organism>
<reference evidence="3 4" key="1">
    <citation type="journal article" date="2022" name="Cell">
        <title>Repeat-based holocentromeres influence genome architecture and karyotype evolution.</title>
        <authorList>
            <person name="Hofstatter P.G."/>
            <person name="Thangavel G."/>
            <person name="Lux T."/>
            <person name="Neumann P."/>
            <person name="Vondrak T."/>
            <person name="Novak P."/>
            <person name="Zhang M."/>
            <person name="Costa L."/>
            <person name="Castellani M."/>
            <person name="Scott A."/>
            <person name="Toegelov H."/>
            <person name="Fuchs J."/>
            <person name="Mata-Sucre Y."/>
            <person name="Dias Y."/>
            <person name="Vanzela A.L.L."/>
            <person name="Huettel B."/>
            <person name="Almeida C.C.S."/>
            <person name="Simkova H."/>
            <person name="Souza G."/>
            <person name="Pedrosa-Harand A."/>
            <person name="Macas J."/>
            <person name="Mayer K.F.X."/>
            <person name="Houben A."/>
            <person name="Marques A."/>
        </authorList>
    </citation>
    <scope>NUCLEOTIDE SEQUENCE [LARGE SCALE GENOMIC DNA]</scope>
    <source>
        <strain evidence="3">RhyTen1mFocal</strain>
    </source>
</reference>
<gene>
    <name evidence="3" type="ORF">LUZ61_011335</name>
</gene>
<dbReference type="PANTHER" id="PTHR43180:SF30">
    <property type="entry name" value="MOMILACTONE A SYNTHASE"/>
    <property type="match status" value="1"/>
</dbReference>
<dbReference type="PROSITE" id="PS00061">
    <property type="entry name" value="ADH_SHORT"/>
    <property type="match status" value="1"/>
</dbReference>
<dbReference type="AlphaFoldDB" id="A0AAD6A0Z5"/>
<dbReference type="Pfam" id="PF13561">
    <property type="entry name" value="adh_short_C2"/>
    <property type="match status" value="1"/>
</dbReference>
<dbReference type="GO" id="GO:0016616">
    <property type="term" value="F:oxidoreductase activity, acting on the CH-OH group of donors, NAD or NADP as acceptor"/>
    <property type="evidence" value="ECO:0007669"/>
    <property type="project" value="InterPro"/>
</dbReference>
<dbReference type="InterPro" id="IPR045309">
    <property type="entry name" value="ABA2-like"/>
</dbReference>
<dbReference type="NCBIfam" id="NF005559">
    <property type="entry name" value="PRK07231.1"/>
    <property type="match status" value="1"/>
</dbReference>
<keyword evidence="2" id="KW-0560">Oxidoreductase</keyword>
<dbReference type="PRINTS" id="PR00081">
    <property type="entry name" value="GDHRDH"/>
</dbReference>
<dbReference type="SUPFAM" id="SSF51735">
    <property type="entry name" value="NAD(P)-binding Rossmann-fold domains"/>
    <property type="match status" value="1"/>
</dbReference>
<evidence type="ECO:0000313" key="4">
    <source>
        <dbReference type="Proteomes" id="UP001210211"/>
    </source>
</evidence>
<dbReference type="InterPro" id="IPR020904">
    <property type="entry name" value="Sc_DH/Rdtase_CS"/>
</dbReference>
<keyword evidence="4" id="KW-1185">Reference proteome</keyword>
<dbReference type="CDD" id="cd05326">
    <property type="entry name" value="secoisolariciresinol-DH_like_SDR_c"/>
    <property type="match status" value="1"/>
</dbReference>
<dbReference type="InterPro" id="IPR036291">
    <property type="entry name" value="NAD(P)-bd_dom_sf"/>
</dbReference>
<protein>
    <submittedName>
        <fullName evidence="3">Uncharacterized protein</fullName>
    </submittedName>
</protein>
<name>A0AAD6A0Z5_9POAL</name>
<dbReference type="Proteomes" id="UP001210211">
    <property type="component" value="Unassembled WGS sequence"/>
</dbReference>
<dbReference type="FunFam" id="3.40.50.720:FF:000084">
    <property type="entry name" value="Short-chain dehydrogenase reductase"/>
    <property type="match status" value="1"/>
</dbReference>
<comment type="caution">
    <text evidence="3">The sequence shown here is derived from an EMBL/GenBank/DDBJ whole genome shotgun (WGS) entry which is preliminary data.</text>
</comment>